<gene>
    <name evidence="1" type="primary">16</name>
    <name evidence="1" type="ORF">SEA_PHRAPPUCCINO_16</name>
</gene>
<dbReference type="GeneID" id="64766940"/>
<reference evidence="1 2" key="1">
    <citation type="submission" date="2019-05" db="EMBL/GenBank/DDBJ databases">
        <authorList>
            <person name="Pope W.H."/>
            <person name="Garlena R.A."/>
            <person name="Russell D.A."/>
            <person name="Jacobs-Sera D."/>
            <person name="Hatfull G.F."/>
        </authorList>
    </citation>
    <scope>NUCLEOTIDE SEQUENCE [LARGE SCALE GENOMIC DNA]</scope>
</reference>
<evidence type="ECO:0000313" key="1">
    <source>
        <dbReference type="EMBL" id="QDH91694.1"/>
    </source>
</evidence>
<dbReference type="RefSeq" id="YP_010059705.1">
    <property type="nucleotide sequence ID" value="NC_054727.1"/>
</dbReference>
<keyword evidence="2" id="KW-1185">Reference proteome</keyword>
<name>A0A514DDL3_9CAUD</name>
<sequence>MTVFKRGDGVLFIKKRRVAMIGAEDYDRVQGEVGMVISVTREGHIKSYVDAKYGQRMDIRHQAGAEQYVMPQGDWDIEGVMHYCRNRPWSHNPEHTGAPFDSLKQAREELRQFRLDQKFGGAVDHRRPRTRTEAISALSMRRGTGQVRTVLMREIHLRKGTSNIYPVNVSEGNSLTVVVETGLPRLVLESGEAEFRLHSVWGNSLTIRPGARAKVITNGEVKVTIENEGSLILQAPRQNRVHISGPGDVVGDWLEEGQLP</sequence>
<accession>A0A514DDL3</accession>
<evidence type="ECO:0000313" key="2">
    <source>
        <dbReference type="Proteomes" id="UP000316777"/>
    </source>
</evidence>
<protein>
    <submittedName>
        <fullName evidence="1">Uncharacterized protein</fullName>
    </submittedName>
</protein>
<proteinExistence type="predicted"/>
<organism evidence="1 2">
    <name type="scientific">Mycobacterium phage Phrappuccino</name>
    <dbReference type="NCBI Taxonomy" id="2591223"/>
    <lineage>
        <taxon>Viruses</taxon>
        <taxon>Duplodnaviria</taxon>
        <taxon>Heunggongvirae</taxon>
        <taxon>Uroviricota</taxon>
        <taxon>Caudoviricetes</taxon>
        <taxon>Phrappuccinovirus</taxon>
        <taxon>Phrappuccinovirus phrappuccino</taxon>
        <taxon>Phreappuccinovirus Phrappuccino</taxon>
    </lineage>
</organism>
<dbReference type="EMBL" id="MK937592">
    <property type="protein sequence ID" value="QDH91694.1"/>
    <property type="molecule type" value="Genomic_DNA"/>
</dbReference>
<dbReference type="KEGG" id="vg:64766940"/>
<dbReference type="Proteomes" id="UP000316777">
    <property type="component" value="Segment"/>
</dbReference>